<dbReference type="InterPro" id="IPR014717">
    <property type="entry name" value="Transl_elong_EF1B/ribsomal_bS6"/>
</dbReference>
<gene>
    <name evidence="1" type="ORF">UU13_C0002G0049</name>
</gene>
<evidence type="ECO:0000313" key="2">
    <source>
        <dbReference type="Proteomes" id="UP000034452"/>
    </source>
</evidence>
<proteinExistence type="predicted"/>
<comment type="caution">
    <text evidence="1">The sequence shown here is derived from an EMBL/GenBank/DDBJ whole genome shotgun (WGS) entry which is preliminary data.</text>
</comment>
<organism evidence="1 2">
    <name type="scientific">Candidatus Nomurabacteria bacterium GW2011_GWB1_40_7</name>
    <dbReference type="NCBI Taxonomy" id="1618744"/>
    <lineage>
        <taxon>Bacteria</taxon>
        <taxon>Candidatus Nomuraibacteriota</taxon>
    </lineage>
</organism>
<dbReference type="AlphaFoldDB" id="A0A0G0T122"/>
<protein>
    <submittedName>
        <fullName evidence="1">Uncharacterized protein</fullName>
    </submittedName>
</protein>
<reference evidence="1 2" key="1">
    <citation type="journal article" date="2015" name="Nature">
        <title>rRNA introns, odd ribosomes, and small enigmatic genomes across a large radiation of phyla.</title>
        <authorList>
            <person name="Brown C.T."/>
            <person name="Hug L.A."/>
            <person name="Thomas B.C."/>
            <person name="Sharon I."/>
            <person name="Castelle C.J."/>
            <person name="Singh A."/>
            <person name="Wilkins M.J."/>
            <person name="Williams K.H."/>
            <person name="Banfield J.F."/>
        </authorList>
    </citation>
    <scope>NUCLEOTIDE SEQUENCE [LARGE SCALE GENOMIC DNA]</scope>
</reference>
<name>A0A0G0T122_9BACT</name>
<evidence type="ECO:0000313" key="1">
    <source>
        <dbReference type="EMBL" id="KKR70704.1"/>
    </source>
</evidence>
<sequence length="200" mass="21948">MPIVLIGIAITLFFMLTNPIYGEISALNAQAASYNAALDNSKALEYERDKLVTKSNSISYDNLLKLEKLLPGNVDNVRLILEIGEIAKPYGMVLKDVKYNVADAKTVATEGPVVRGGGINSAPKNYGVFNLEFSTSGTYDNFVNFTKDLEKNLRIVDISSILFSSSNLAVVGAGAGVNTRTDSPEIYKYDFKIKTYWLKN</sequence>
<dbReference type="Gene3D" id="3.30.70.60">
    <property type="match status" value="1"/>
</dbReference>
<accession>A0A0G0T122</accession>
<dbReference type="EMBL" id="LBZL01000002">
    <property type="protein sequence ID" value="KKR70704.1"/>
    <property type="molecule type" value="Genomic_DNA"/>
</dbReference>
<dbReference type="Proteomes" id="UP000034452">
    <property type="component" value="Unassembled WGS sequence"/>
</dbReference>